<feature type="compositionally biased region" description="Polar residues" evidence="1">
    <location>
        <begin position="324"/>
        <end position="346"/>
    </location>
</feature>
<sequence>MSSTAEPATPSNNAPWHAPLASHLLRTKTTSFALSTVAQDPQTHTAVPRCRTVEFRGFWPTPALHGNAIEALNAQGIGVNPAVYESDMLAVTTDIRMEKAAQVRGSAGFVEGVFWVPGVGVQWRIRGRAYVTGGGGGGCGLGIDGEEEEEKVARERIRRGMRRRVSDGDADADADADADWDWDRQVTAYFANHSPVMRGSFRNPPPGQLRSQAPEDPRLGLGQTVEDLLDPVARRNFRVVVIAPEEVERLDLTDYEKSNYCPLDYPTSQFIYQETAYSHGLSSTAIVFSRTEIMTLMGIQPVGAADKQVQPPQPPADDDRTETDISSSYRPRSNSPVQGDYSQGSNVPEPKPSVSEIRKTAEAAEEEDQDRQTTRRSSRARKNAKNGNGLQPPTGTLAPMESGQASKPKLTPACGSCRQSKVRCVHRSIMSEGETEDPTGTASSMKRKRDSGASFNISRDQGSVDRDSGSGSSFDEGSNELSSPLAKKALRRVRWKPEEGEEEEEEEEEEEKSSSLSASEGEREMPGSQGSVHEHHRGVQATGSAGNELRESPDSTGPFKHATSETSRRQPRRPSGKQRVKMETPDLDSGGQTNVQGSEERRFLPFPLDNLRGSAQLSVHSVFSQELQQRLEECESRWHAAIESLHVAKRALDDWVEAWQRGL</sequence>
<dbReference type="SUPFAM" id="SSF50475">
    <property type="entry name" value="FMN-binding split barrel"/>
    <property type="match status" value="1"/>
</dbReference>
<feature type="region of interest" description="Disordered" evidence="1">
    <location>
        <begin position="197"/>
        <end position="218"/>
    </location>
</feature>
<evidence type="ECO:0000313" key="3">
    <source>
        <dbReference type="EMBL" id="KKK13338.1"/>
    </source>
</evidence>
<organism evidence="3 4">
    <name type="scientific">Aspergillus rambellii</name>
    <dbReference type="NCBI Taxonomy" id="308745"/>
    <lineage>
        <taxon>Eukaryota</taxon>
        <taxon>Fungi</taxon>
        <taxon>Dikarya</taxon>
        <taxon>Ascomycota</taxon>
        <taxon>Pezizomycotina</taxon>
        <taxon>Eurotiomycetes</taxon>
        <taxon>Eurotiomycetidae</taxon>
        <taxon>Eurotiales</taxon>
        <taxon>Aspergillaceae</taxon>
        <taxon>Aspergillus</taxon>
        <taxon>Aspergillus subgen. Nidulantes</taxon>
    </lineage>
</organism>
<feature type="compositionally biased region" description="Basic residues" evidence="1">
    <location>
        <begin position="374"/>
        <end position="384"/>
    </location>
</feature>
<keyword evidence="4" id="KW-1185">Reference proteome</keyword>
<dbReference type="GO" id="GO:0010181">
    <property type="term" value="F:FMN binding"/>
    <property type="evidence" value="ECO:0007669"/>
    <property type="project" value="InterPro"/>
</dbReference>
<dbReference type="EMBL" id="JZBS01003833">
    <property type="protein sequence ID" value="KKK13338.1"/>
    <property type="molecule type" value="Genomic_DNA"/>
</dbReference>
<name>A0A0F8U196_9EURO</name>
<feature type="compositionally biased region" description="Polar residues" evidence="1">
    <location>
        <begin position="385"/>
        <end position="394"/>
    </location>
</feature>
<feature type="compositionally biased region" description="Acidic residues" evidence="1">
    <location>
        <begin position="499"/>
        <end position="511"/>
    </location>
</feature>
<feature type="region of interest" description="Disordered" evidence="1">
    <location>
        <begin position="305"/>
        <end position="601"/>
    </location>
</feature>
<dbReference type="Gene3D" id="2.30.110.10">
    <property type="entry name" value="Electron Transport, Fmn-binding Protein, Chain A"/>
    <property type="match status" value="1"/>
</dbReference>
<dbReference type="InterPro" id="IPR024624">
    <property type="entry name" value="Pyridox_Oxase_Alr4036_FMN-bd"/>
</dbReference>
<feature type="compositionally biased region" description="Basic residues" evidence="1">
    <location>
        <begin position="569"/>
        <end position="579"/>
    </location>
</feature>
<dbReference type="PANTHER" id="PTHR28243">
    <property type="entry name" value="AGL049CP"/>
    <property type="match status" value="1"/>
</dbReference>
<dbReference type="Pfam" id="PF12766">
    <property type="entry name" value="Pyridox_oxase_2"/>
    <property type="match status" value="1"/>
</dbReference>
<evidence type="ECO:0000259" key="2">
    <source>
        <dbReference type="Pfam" id="PF12766"/>
    </source>
</evidence>
<dbReference type="InterPro" id="IPR012349">
    <property type="entry name" value="Split_barrel_FMN-bd"/>
</dbReference>
<accession>A0A0F8U196</accession>
<dbReference type="PANTHER" id="PTHR28243:SF1">
    <property type="entry name" value="PYRIDOXAMINE 5'-PHOSPHATE OXIDASE ALR4036 FAMILY FMN-BINDING DOMAIN-CONTAINING PROTEIN"/>
    <property type="match status" value="1"/>
</dbReference>
<evidence type="ECO:0000313" key="4">
    <source>
        <dbReference type="Proteomes" id="UP000034291"/>
    </source>
</evidence>
<protein>
    <recommendedName>
        <fullName evidence="2">Pyridoxamine 5'-phosphate oxidase Alr4036 family FMN-binding domain-containing protein</fullName>
    </recommendedName>
</protein>
<dbReference type="Proteomes" id="UP000034291">
    <property type="component" value="Unassembled WGS sequence"/>
</dbReference>
<dbReference type="OrthoDB" id="5394411at2759"/>
<evidence type="ECO:0000256" key="1">
    <source>
        <dbReference type="SAM" id="MobiDB-lite"/>
    </source>
</evidence>
<dbReference type="AlphaFoldDB" id="A0A0F8U196"/>
<reference evidence="3 4" key="1">
    <citation type="submission" date="2015-02" db="EMBL/GenBank/DDBJ databases">
        <title>Draft Genome Sequences of Two Closely-Related Aflatoxigenic Aspergillus Species Obtained from the Cote d'Ivoire.</title>
        <authorList>
            <person name="Moore G.G."/>
            <person name="Beltz S.B."/>
            <person name="Mack B.M."/>
        </authorList>
    </citation>
    <scope>NUCLEOTIDE SEQUENCE [LARGE SCALE GENOMIC DNA]</scope>
    <source>
        <strain evidence="3 4">SRRC1468</strain>
    </source>
</reference>
<gene>
    <name evidence="3" type="ORF">ARAM_001983</name>
</gene>
<comment type="caution">
    <text evidence="3">The sequence shown here is derived from an EMBL/GenBank/DDBJ whole genome shotgun (WGS) entry which is preliminary data.</text>
</comment>
<feature type="domain" description="Pyridoxamine 5'-phosphate oxidase Alr4036 family FMN-binding" evidence="2">
    <location>
        <begin position="14"/>
        <end position="132"/>
    </location>
</feature>
<dbReference type="STRING" id="308745.A0A0F8U196"/>
<proteinExistence type="predicted"/>